<proteinExistence type="predicted"/>
<dbReference type="InterPro" id="IPR013761">
    <property type="entry name" value="SAM/pointed_sf"/>
</dbReference>
<gene>
    <name evidence="3" type="ORF">K493DRAFT_303440</name>
</gene>
<dbReference type="Gene3D" id="1.10.150.50">
    <property type="entry name" value="Transcription Factor, Ets-1"/>
    <property type="match status" value="1"/>
</dbReference>
<accession>A0A1Y1Y2N1</accession>
<dbReference type="InterPro" id="IPR001660">
    <property type="entry name" value="SAM"/>
</dbReference>
<dbReference type="Proteomes" id="UP000193498">
    <property type="component" value="Unassembled WGS sequence"/>
</dbReference>
<name>A0A1Y1Y2N1_9FUNG</name>
<feature type="domain" description="SAM" evidence="2">
    <location>
        <begin position="25"/>
        <end position="115"/>
    </location>
</feature>
<evidence type="ECO:0000313" key="3">
    <source>
        <dbReference type="EMBL" id="ORX92271.1"/>
    </source>
</evidence>
<reference evidence="3 4" key="1">
    <citation type="submission" date="2016-07" db="EMBL/GenBank/DDBJ databases">
        <title>Pervasive Adenine N6-methylation of Active Genes in Fungi.</title>
        <authorList>
            <consortium name="DOE Joint Genome Institute"/>
            <person name="Mondo S.J."/>
            <person name="Dannebaum R.O."/>
            <person name="Kuo R.C."/>
            <person name="Labutti K."/>
            <person name="Haridas S."/>
            <person name="Kuo A."/>
            <person name="Salamov A."/>
            <person name="Ahrendt S.R."/>
            <person name="Lipzen A."/>
            <person name="Sullivan W."/>
            <person name="Andreopoulos W.B."/>
            <person name="Clum A."/>
            <person name="Lindquist E."/>
            <person name="Daum C."/>
            <person name="Ramamoorthy G.K."/>
            <person name="Gryganskyi A."/>
            <person name="Culley D."/>
            <person name="Magnuson J.K."/>
            <person name="James T.Y."/>
            <person name="O'Malley M.A."/>
            <person name="Stajich J.E."/>
            <person name="Spatafora J.W."/>
            <person name="Visel A."/>
            <person name="Grigoriev I.V."/>
        </authorList>
    </citation>
    <scope>NUCLEOTIDE SEQUENCE [LARGE SCALE GENOMIC DNA]</scope>
    <source>
        <strain evidence="3 4">CBS 931.73</strain>
    </source>
</reference>
<feature type="compositionally biased region" description="Polar residues" evidence="1">
    <location>
        <begin position="295"/>
        <end position="309"/>
    </location>
</feature>
<dbReference type="PROSITE" id="PS50105">
    <property type="entry name" value="SAM_DOMAIN"/>
    <property type="match status" value="1"/>
</dbReference>
<keyword evidence="4" id="KW-1185">Reference proteome</keyword>
<evidence type="ECO:0000256" key="1">
    <source>
        <dbReference type="SAM" id="MobiDB-lite"/>
    </source>
</evidence>
<dbReference type="SUPFAM" id="SSF47769">
    <property type="entry name" value="SAM/Pointed domain"/>
    <property type="match status" value="1"/>
</dbReference>
<comment type="caution">
    <text evidence="3">The sequence shown here is derived from an EMBL/GenBank/DDBJ whole genome shotgun (WGS) entry which is preliminary data.</text>
</comment>
<feature type="compositionally biased region" description="Polar residues" evidence="1">
    <location>
        <begin position="327"/>
        <end position="337"/>
    </location>
</feature>
<evidence type="ECO:0000259" key="2">
    <source>
        <dbReference type="PROSITE" id="PS50105"/>
    </source>
</evidence>
<feature type="region of interest" description="Disordered" evidence="1">
    <location>
        <begin position="287"/>
        <end position="337"/>
    </location>
</feature>
<protein>
    <recommendedName>
        <fullName evidence="2">SAM domain-containing protein</fullName>
    </recommendedName>
</protein>
<sequence length="337" mass="38630">MSYYLSVKSDNESKSEPLEEEYEKWDLQAVLQWLDDNDFGEYKQNFSGDYFSWPWTDFSGRLELLTCPFPFFFEDNNIHGRTFFELTHKALKNLNIPTITERVRLLNATKKIGLHRTRKDRRDSVQINTEPHADSDHETTLQLELTPDYDSRHAKRPPTSSIPQPHQYRNSPRETTQPYQEHYYPNMNHGSYTTYENPMNSRDAASAHGYRDLYATYRDYQSASRDSFVADGHPVYQAPIIRPRGSSKDYFQNPNMSGFSTVSPVSSLTAQNSAATIAITPRSSSRNIRFFSSSPGSPVSNIDSSSTLNEYPPIPPRGESLGHWRSKNSPVNASFPT</sequence>
<feature type="compositionally biased region" description="Polar residues" evidence="1">
    <location>
        <begin position="158"/>
        <end position="178"/>
    </location>
</feature>
<feature type="region of interest" description="Disordered" evidence="1">
    <location>
        <begin position="115"/>
        <end position="178"/>
    </location>
</feature>
<evidence type="ECO:0000313" key="4">
    <source>
        <dbReference type="Proteomes" id="UP000193498"/>
    </source>
</evidence>
<dbReference type="AlphaFoldDB" id="A0A1Y1Y2N1"/>
<dbReference type="EMBL" id="MCFE01000285">
    <property type="protein sequence ID" value="ORX92271.1"/>
    <property type="molecule type" value="Genomic_DNA"/>
</dbReference>
<organism evidence="3 4">
    <name type="scientific">Basidiobolus meristosporus CBS 931.73</name>
    <dbReference type="NCBI Taxonomy" id="1314790"/>
    <lineage>
        <taxon>Eukaryota</taxon>
        <taxon>Fungi</taxon>
        <taxon>Fungi incertae sedis</taxon>
        <taxon>Zoopagomycota</taxon>
        <taxon>Entomophthoromycotina</taxon>
        <taxon>Basidiobolomycetes</taxon>
        <taxon>Basidiobolales</taxon>
        <taxon>Basidiobolaceae</taxon>
        <taxon>Basidiobolus</taxon>
    </lineage>
</organism>
<dbReference type="InParanoid" id="A0A1Y1Y2N1"/>
<dbReference type="OrthoDB" id="2139176at2759"/>